<dbReference type="InterPro" id="IPR032876">
    <property type="entry name" value="J_dom"/>
</dbReference>
<evidence type="ECO:0000259" key="6">
    <source>
        <dbReference type="Pfam" id="PF13550"/>
    </source>
</evidence>
<feature type="region of interest" description="Disordered" evidence="3">
    <location>
        <begin position="1351"/>
        <end position="1372"/>
    </location>
</feature>
<evidence type="ECO:0000259" key="4">
    <source>
        <dbReference type="Pfam" id="PF02018"/>
    </source>
</evidence>
<name>A0ABD8B7G6_9NEIS</name>
<feature type="compositionally biased region" description="Low complexity" evidence="3">
    <location>
        <begin position="1352"/>
        <end position="1372"/>
    </location>
</feature>
<evidence type="ECO:0000256" key="2">
    <source>
        <dbReference type="SAM" id="Coils"/>
    </source>
</evidence>
<evidence type="ECO:0000313" key="8">
    <source>
        <dbReference type="EMBL" id="XHH49957.1"/>
    </source>
</evidence>
<feature type="coiled-coil region" evidence="2">
    <location>
        <begin position="1899"/>
        <end position="1944"/>
    </location>
</feature>
<dbReference type="GO" id="GO:0016787">
    <property type="term" value="F:hydrolase activity"/>
    <property type="evidence" value="ECO:0007669"/>
    <property type="project" value="UniProtKB-KW"/>
</dbReference>
<dbReference type="InterPro" id="IPR003305">
    <property type="entry name" value="CenC_carb-bd"/>
</dbReference>
<dbReference type="EMBL" id="CP091521">
    <property type="protein sequence ID" value="XHH49957.1"/>
    <property type="molecule type" value="Genomic_DNA"/>
</dbReference>
<accession>A0ABD8B7G6</accession>
<dbReference type="Pfam" id="PF02018">
    <property type="entry name" value="CBM_4_9"/>
    <property type="match status" value="1"/>
</dbReference>
<feature type="domain" description="Tip attachment protein J central straight fiber" evidence="5">
    <location>
        <begin position="2693"/>
        <end position="2847"/>
    </location>
</feature>
<evidence type="ECO:0000259" key="5">
    <source>
        <dbReference type="Pfam" id="PF09327"/>
    </source>
</evidence>
<dbReference type="InterPro" id="IPR008979">
    <property type="entry name" value="Galactose-bd-like_sf"/>
</dbReference>
<feature type="region of interest" description="Disordered" evidence="3">
    <location>
        <begin position="1418"/>
        <end position="1455"/>
    </location>
</feature>
<feature type="domain" description="Tip attachment protein J HDII-ins2" evidence="7">
    <location>
        <begin position="89"/>
        <end position="212"/>
    </location>
</feature>
<evidence type="ECO:0000256" key="1">
    <source>
        <dbReference type="ARBA" id="ARBA00022801"/>
    </source>
</evidence>
<dbReference type="Proteomes" id="UP000831534">
    <property type="component" value="Chromosome"/>
</dbReference>
<feature type="domain" description="Tip attachment protein J" evidence="6">
    <location>
        <begin position="337"/>
        <end position="500"/>
    </location>
</feature>
<dbReference type="Gene3D" id="2.60.120.260">
    <property type="entry name" value="Galactose-binding domain-like"/>
    <property type="match status" value="1"/>
</dbReference>
<protein>
    <submittedName>
        <fullName evidence="8">Phage tail protein</fullName>
    </submittedName>
</protein>
<evidence type="ECO:0000259" key="7">
    <source>
        <dbReference type="Pfam" id="PF24801"/>
    </source>
</evidence>
<reference evidence="8 9" key="1">
    <citation type="journal article" date="2022" name="Res Sq">
        <title>Evolution of multicellular longitudinally dividing oral cavity symbionts (Neisseriaceae).</title>
        <authorList>
            <person name="Nyongesa S."/>
            <person name="Weber P."/>
            <person name="Bernet E."/>
            <person name="Pullido F."/>
            <person name="Nieckarz M."/>
            <person name="Delaby M."/>
            <person name="Nieves C."/>
            <person name="Viehboeck T."/>
            <person name="Krause N."/>
            <person name="Rivera-Millot A."/>
            <person name="Nakamura A."/>
            <person name="Vischer N."/>
            <person name="VanNieuwenhze M."/>
            <person name="Brun Y."/>
            <person name="Cava F."/>
            <person name="Bulgheresi S."/>
            <person name="Veyrier F."/>
        </authorList>
    </citation>
    <scope>NUCLEOTIDE SEQUENCE [LARGE SCALE GENOMIC DNA]</scope>
    <source>
        <strain evidence="8 9">17694</strain>
    </source>
</reference>
<keyword evidence="9" id="KW-1185">Reference proteome</keyword>
<dbReference type="SUPFAM" id="SSF49785">
    <property type="entry name" value="Galactose-binding domain-like"/>
    <property type="match status" value="1"/>
</dbReference>
<feature type="compositionally biased region" description="Low complexity" evidence="3">
    <location>
        <begin position="1418"/>
        <end position="1430"/>
    </location>
</feature>
<dbReference type="PANTHER" id="PTHR36251">
    <property type="entry name" value="FELS-1 PROPHAGE HOST SPECIFICITY PROTEIN-RELATED"/>
    <property type="match status" value="1"/>
</dbReference>
<dbReference type="InterPro" id="IPR055385">
    <property type="entry name" value="GpJ_HDII-ins2"/>
</dbReference>
<feature type="coiled-coil region" evidence="2">
    <location>
        <begin position="839"/>
        <end position="866"/>
    </location>
</feature>
<dbReference type="InterPro" id="IPR015406">
    <property type="entry name" value="GpJ_CSF"/>
</dbReference>
<proteinExistence type="predicted"/>
<evidence type="ECO:0000256" key="3">
    <source>
        <dbReference type="SAM" id="MobiDB-lite"/>
    </source>
</evidence>
<evidence type="ECO:0000313" key="9">
    <source>
        <dbReference type="Proteomes" id="UP000831534"/>
    </source>
</evidence>
<feature type="coiled-coil region" evidence="2">
    <location>
        <begin position="2146"/>
        <end position="2180"/>
    </location>
</feature>
<feature type="domain" description="CBM-cenC" evidence="4">
    <location>
        <begin position="1584"/>
        <end position="1705"/>
    </location>
</feature>
<keyword evidence="1" id="KW-0378">Hydrolase</keyword>
<dbReference type="Pfam" id="PF09327">
    <property type="entry name" value="Phage_Tail_Tip"/>
    <property type="match status" value="1"/>
</dbReference>
<dbReference type="Pfam" id="PF24801">
    <property type="entry name" value="FNIII-A_GpJ"/>
    <property type="match status" value="1"/>
</dbReference>
<dbReference type="RefSeq" id="WP_376986453.1">
    <property type="nucleotide sequence ID" value="NZ_CP091521.1"/>
</dbReference>
<dbReference type="Pfam" id="PF13550">
    <property type="entry name" value="Phage-tail_3"/>
    <property type="match status" value="1"/>
</dbReference>
<gene>
    <name evidence="8" type="ORF">LVJ77_12705</name>
</gene>
<organism evidence="8 9">
    <name type="scientific">Conchiformibius kuhniae</name>
    <dbReference type="NCBI Taxonomy" id="211502"/>
    <lineage>
        <taxon>Bacteria</taxon>
        <taxon>Pseudomonadati</taxon>
        <taxon>Pseudomonadota</taxon>
        <taxon>Betaproteobacteria</taxon>
        <taxon>Neisseriales</taxon>
        <taxon>Neisseriaceae</taxon>
        <taxon>Conchiformibius</taxon>
    </lineage>
</organism>
<dbReference type="PANTHER" id="PTHR36251:SF2">
    <property type="entry name" value="GIFSY-2 PROPHAGE HOST SPECIFICITY PROTEIN J, PHAGE LAMBDA"/>
    <property type="match status" value="1"/>
</dbReference>
<sequence length="2854" mass="302152">MGGKKEQGAHVPYEAPNSLSSAQVLRVIDAVAEGELAGFGNGDDAPLKSVFFNDTPVQNADGSFNFKGVSAFFVRGTPDQPYIPGFAATERTVAVGAAVKRHAPVVRAVTAAQTDRLRVTVGVERNLAVQDNGDTLAANTELVVELVGANGVQAARSVLFGEKSSGAYYQDVEFDALPPVPFNLRVRRNTPDSDSDRVINNTFFASYVEITDIKLSYPHTALAALKIDSDQFGNQIPRRNYLLRGKLLQVPSNYDPETRQYAGLWDGSFKTAWTNNPAWVFYDLLTNPRYSTLARRLTAAQIDKWALYEIAKYCDAPVPDGFGGQEPRFVCNAYLTDARQAADVLADLAAAFCALPVWDGQRLSLRADTAAEPVAQYGNTNVVDGAFAYAGAALKAVHTAVHVRYADKHDGWRMKTEYLADDAAIARYGLNIKAVTAFGCDSRGQAVRFGEWLLQTELRQQDTVTFTVGREGLRHLPHDIIRIADNDYAGADIGGRVKAVSGSLMTLDRAVTASAGQILHYAAADGSLKNVRIAAQTAPDTLRVETAADVAANAVWALAGQVKPRLYRALSVRENTEDGTYTVTALRHDPAKYAAVDGSAAFERTTLHGQTPELGGGEVRGDNGALVLTWDGGGADGDVLAYDVKIYRNGSLYRHIPDAPAAEIRLENLPDGDYRADIRARNARGEWSVTLQKAWRIHYAIEGLRATGKTLAIELAWNLPETVTGKVQTELRYGTRADFQAALPLAKLPYPQNSYTLTGVAVTDTYYFWARLADADGRAGEWTAAVVGRADPNPAPIVAQIRGAVEKSSLSQALINQLKADDTAAENRAKAAASADAANKVAAEARARAEADRAEAQARAAALQQETQARTAEIRREADKQTAALRAESGRLNTAIASAAQTARSELAAQVAQLTAKDGELKQAQTALDGKTAELVRTAQQLGNRITAAESVNREQASAIQTVTAAQGRTAAAALEAEKTARANGDAAEARARETLAATVGQHAAALTAERQARIDGDAANTRELNAAKIRLGAAESGIGELRQTVANDRQAAATAVSELRASFGRAAGANLLPNASLDNWTGNPALPVAWYVYNNNRTAQAHTVTRIDGGADKSRAVRIAWQGRNGSTKGIYTVAALWEKGEYYILAVCARVPEGQPENGKIVLHYSNSPAWQNVDYLAQPTLSHNWQWTVMKARKPVQDGGTYSQMFVSVDGSYTGEAVEYCLPYASKGEMWTGYKPADAGAEIAAANAAITAEREARTAADTALTREVNTAKSRLDTAEAALQTEARTRAEADRAEAQARQVLAGKVDGHTAALADIREAKADKNQVAALARQTLSAEWQRDIDTAKTQAQQAAAQDAQAKADAARQAAERAAASDAQAKAAAAQAAAQAAASAEIRTAKEAAAADAQRKADAAKSAAEAAARQQSEAADRAVLQQAARDAQNKADHAKQAAQTAAAADAQAKANAAKVAAIADAAAKDAVLKREAAADAQTKADAVRRIAEAAQRAAQTVAADLTREQQTRAAADEANTREINAAKARLGAAESGIGELRQTTATQQRALAETQSSLNARLDNIRVGGRNYVRNSNFTETLRHWDNWGTVSERSVINAHGRRWLHLTANGAGRYRGVSQIIGHFAPNTPYTVSFDAYAASGGAVVGLHQWGNNFNPQIWRYFDLNDRPQRISFGFISADGADKVRFRLMLGGSDAGDFDICIGNVKFEQGNLATDWTPAPEDGDAATAAVSAELTAYKRSQAATDAAQTAELTAAKSQIGQQSAALEQMRTTKADKSEVSAQMQTTLQAAARDAQSKADAAKTAAERTAQTKAAEAQAAAERAAQAKADAAKQAAIAAASGDAATKANAAKAQAIADAAAKDAVIKREAAADAQSKAEAAKNAAIGEAQRLNTAAAARINELQNTVANNREAAARETRELTARIDRTAAELYARDNLLAADIWEAGNINGAGVDVDGYPHFWRIRSDAVVAINGGKHYTLTLAGGEYSLQWSWYGADGRLIRPDWVTNISTDNRQAPAEAQTLRLSIRNSMGRNYQIADAKVHLRHNHAADTAAVSAAITAEREARTAADTAQTAEITAAKSQIGSNKTAIDGIRSTKADKTEVAALARTSLASEWRSYTDTAKSQAVQTAAADAQNKAAAAQRAAEQAAERLATAKANAAQAAATAAASGDAQRKADAAKAAAVTDAAAKDAAVKREAATDAQAKADAAKTAAITEANRLNTATNARVNTLEQTVSTQHGATAGRLESLSAKLGADTNLIDTAATQAGHYISESNGNVLNWSGHVLTDFVPVSAGKTYAFTSAVPANNLRWAWYNAQRGFVSGRLVGGDSVHQTLVAPAGAAFVRISGGTNRNTAAFALRHAPIAAAVEAERTARVAADEAHTRELNTAKSRIGAAESGIGELRQTLANDRQAAATAVSELRASFGRAAGANLLPNAGFDNWTGNPALPLAWYVYNNGARTQAHTVTRIDGGADKSRAIRISWQGRNGSTKGIYTVAALWEKGEYYILAVCARVPEGQPENGKIVLHYSNSPAWQNVDYLAQPTLSHNWQWTVMKARKPVQDGGTYSQMFVSVDGSYTGEAVEYCLPYASKGEIWAGYKPADAGAEIAAANAAITAEREARTAADTALTREVNTAKSQIGTAQSQLQTLQNTIAEKDRAQVARDDLLTSAINNAYARIETAQDVVSSLHGTVRAMHTVKVQAVGSRKAVAGLALGADGETGDSQFIVMADKFALAAPNGSNVQMPFVVTTTGGQAKLALSGDMLADGLIQGKHIAAGQTIRTPTLVAARLQIGSFTMEPSGAFASRSTAANQAGLSIDNDRIVIRDTRGRVRVILGRLR</sequence>
<dbReference type="KEGG" id="ckh:LVJ77_12705"/>
<feature type="region of interest" description="Disordered" evidence="3">
    <location>
        <begin position="1807"/>
        <end position="1830"/>
    </location>
</feature>
<feature type="compositionally biased region" description="Low complexity" evidence="3">
    <location>
        <begin position="1815"/>
        <end position="1830"/>
    </location>
</feature>
<keyword evidence="2" id="KW-0175">Coiled coil</keyword>
<dbReference type="InterPro" id="IPR053171">
    <property type="entry name" value="Viral_Tip_Attach_Protein"/>
</dbReference>